<dbReference type="FunFam" id="3.80.10.10:FF:000489">
    <property type="entry name" value="Centrosomal protein of 72 kDa"/>
    <property type="match status" value="1"/>
</dbReference>
<feature type="compositionally biased region" description="Basic and acidic residues" evidence="10">
    <location>
        <begin position="501"/>
        <end position="523"/>
    </location>
</feature>
<dbReference type="GO" id="GO:0034451">
    <property type="term" value="C:centriolar satellite"/>
    <property type="evidence" value="ECO:0007669"/>
    <property type="project" value="UniProtKB-ARBA"/>
</dbReference>
<dbReference type="InterPro" id="IPR003603">
    <property type="entry name" value="U2A'_phosphoprotein32A_C"/>
</dbReference>
<dbReference type="InterPro" id="IPR032675">
    <property type="entry name" value="LRR_dom_sf"/>
</dbReference>
<keyword evidence="5 9" id="KW-0175">Coiled coil</keyword>
<dbReference type="AlphaFoldDB" id="A0A8B7YQ70"/>
<dbReference type="PROSITE" id="PS51450">
    <property type="entry name" value="LRR"/>
    <property type="match status" value="2"/>
</dbReference>
<gene>
    <name evidence="13" type="primary">LOC110981803</name>
</gene>
<feature type="region of interest" description="Disordered" evidence="10">
    <location>
        <begin position="604"/>
        <end position="624"/>
    </location>
</feature>
<evidence type="ECO:0000313" key="12">
    <source>
        <dbReference type="Proteomes" id="UP000694845"/>
    </source>
</evidence>
<feature type="coiled-coil region" evidence="9">
    <location>
        <begin position="561"/>
        <end position="588"/>
    </location>
</feature>
<proteinExistence type="inferred from homology"/>
<dbReference type="InterPro" id="IPR055320">
    <property type="entry name" value="CEP72-like"/>
</dbReference>
<evidence type="ECO:0000256" key="7">
    <source>
        <dbReference type="ARBA" id="ARBA00061023"/>
    </source>
</evidence>
<evidence type="ECO:0000256" key="6">
    <source>
        <dbReference type="ARBA" id="ARBA00023212"/>
    </source>
</evidence>
<feature type="region of interest" description="Disordered" evidence="10">
    <location>
        <begin position="495"/>
        <end position="523"/>
    </location>
</feature>
<keyword evidence="3" id="KW-0433">Leucine-rich repeat</keyword>
<name>A0A8B7YQ70_ACAPL</name>
<feature type="compositionally biased region" description="Polar residues" evidence="10">
    <location>
        <begin position="611"/>
        <end position="624"/>
    </location>
</feature>
<dbReference type="OrthoDB" id="676979at2759"/>
<sequence length="624" mass="71126">MALTINEKWIRERVHLDPENLDDVRSLALPGTFQEKITHLGSALQNFIRLKHLDLSRNALQSLDGLQHLKLLEKLNVYYNNISTLKDLYQLRHNTCLQEVDLRLNPVTKNEPDYRLFMVHMLPNLRKLDDRSVRESERKAALMHFNSDQATDLTEHLPLKRQMETDRVINPRVEMVANMPRKTTVLDDDDRDVLDLIARSSGDLGRPRDITGSKARVAEVSTQPHAEHLRGDSADERPPSPEEPPSTKFPPSPSPLSTAPVLQVDRPQRADPFNEDETVVRHRNFEERMLGLEVSGGAEATGRHPHAKERVRVQFSDDENDQDSNQDLNAKYADESQAYTAYTSRGHFTPHPDSGHMDHPPAVRSSYRDQLSRHPAESIEDTEDAQPLAREDSRVDLNQFLDDFLSLVDRYWNGTKSLHRHGKFQSQAHSMLATLVNRILGSVPQQRPDIPKDSSADTNKLRQALRAAQDQMANLKDELEAALADKRKLQANLDAVQHETPSSDRPGDRPADSSRQTDRIARSGLLEKEVEKLHLENESLKLHVRHFNQLQELATMLQESHKSLVTTNDHLLQELDEAKQRHLEEVKQLHWSYSELKRTLELAPGMPQGGPRTTNQHHANGVLS</sequence>
<dbReference type="SUPFAM" id="SSF52058">
    <property type="entry name" value="L domain-like"/>
    <property type="match status" value="1"/>
</dbReference>
<feature type="domain" description="U2A'/phosphoprotein 32 family A C-terminal" evidence="11">
    <location>
        <begin position="111"/>
        <end position="129"/>
    </location>
</feature>
<evidence type="ECO:0000256" key="3">
    <source>
        <dbReference type="ARBA" id="ARBA00022614"/>
    </source>
</evidence>
<comment type="subcellular location">
    <subcellularLocation>
        <location evidence="1">Cytoplasm</location>
        <location evidence="1">Cytoskeleton</location>
        <location evidence="1">Microtubule organizing center</location>
        <location evidence="1">Centrosome</location>
    </subcellularLocation>
</comment>
<dbReference type="PANTHER" id="PTHR23311:SF5">
    <property type="entry name" value="CENTROSOMAL PROTEIN OF 72 KDA"/>
    <property type="match status" value="1"/>
</dbReference>
<accession>A0A8B7YQ70</accession>
<dbReference type="GeneID" id="110981803"/>
<evidence type="ECO:0000259" key="11">
    <source>
        <dbReference type="SMART" id="SM00446"/>
    </source>
</evidence>
<dbReference type="Gene3D" id="3.80.10.10">
    <property type="entry name" value="Ribonuclease Inhibitor"/>
    <property type="match status" value="1"/>
</dbReference>
<protein>
    <recommendedName>
        <fullName evidence="8">Centrosomal protein of 72 kDa</fullName>
    </recommendedName>
</protein>
<dbReference type="Proteomes" id="UP000694845">
    <property type="component" value="Unplaced"/>
</dbReference>
<dbReference type="KEGG" id="aplc:110981803"/>
<dbReference type="OMA" id="HPRAKCT"/>
<evidence type="ECO:0000256" key="10">
    <source>
        <dbReference type="SAM" id="MobiDB-lite"/>
    </source>
</evidence>
<dbReference type="Pfam" id="PF14580">
    <property type="entry name" value="LRR_9"/>
    <property type="match status" value="1"/>
</dbReference>
<feature type="compositionally biased region" description="Basic and acidic residues" evidence="10">
    <location>
        <begin position="353"/>
        <end position="377"/>
    </location>
</feature>
<evidence type="ECO:0000256" key="8">
    <source>
        <dbReference type="ARBA" id="ARBA00070210"/>
    </source>
</evidence>
<feature type="region of interest" description="Disordered" evidence="10">
    <location>
        <begin position="201"/>
        <end position="281"/>
    </location>
</feature>
<keyword evidence="6" id="KW-0206">Cytoskeleton</keyword>
<feature type="compositionally biased region" description="Pro residues" evidence="10">
    <location>
        <begin position="241"/>
        <end position="254"/>
    </location>
</feature>
<dbReference type="SMART" id="SM00446">
    <property type="entry name" value="LRRcap"/>
    <property type="match status" value="1"/>
</dbReference>
<evidence type="ECO:0000256" key="4">
    <source>
        <dbReference type="ARBA" id="ARBA00022737"/>
    </source>
</evidence>
<evidence type="ECO:0000256" key="5">
    <source>
        <dbReference type="ARBA" id="ARBA00023054"/>
    </source>
</evidence>
<dbReference type="RefSeq" id="XP_022095424.1">
    <property type="nucleotide sequence ID" value="XM_022239732.1"/>
</dbReference>
<evidence type="ECO:0000256" key="1">
    <source>
        <dbReference type="ARBA" id="ARBA00004300"/>
    </source>
</evidence>
<reference evidence="13" key="1">
    <citation type="submission" date="2025-08" db="UniProtKB">
        <authorList>
            <consortium name="RefSeq"/>
        </authorList>
    </citation>
    <scope>IDENTIFICATION</scope>
</reference>
<feature type="compositionally biased region" description="Basic and acidic residues" evidence="10">
    <location>
        <begin position="225"/>
        <end position="240"/>
    </location>
</feature>
<dbReference type="InterPro" id="IPR001611">
    <property type="entry name" value="Leu-rich_rpt"/>
</dbReference>
<organism evidence="12 13">
    <name type="scientific">Acanthaster planci</name>
    <name type="common">Crown-of-thorns starfish</name>
    <dbReference type="NCBI Taxonomy" id="133434"/>
    <lineage>
        <taxon>Eukaryota</taxon>
        <taxon>Metazoa</taxon>
        <taxon>Echinodermata</taxon>
        <taxon>Eleutherozoa</taxon>
        <taxon>Asterozoa</taxon>
        <taxon>Asteroidea</taxon>
        <taxon>Valvatacea</taxon>
        <taxon>Valvatida</taxon>
        <taxon>Acanthasteridae</taxon>
        <taxon>Acanthaster</taxon>
    </lineage>
</organism>
<evidence type="ECO:0000313" key="13">
    <source>
        <dbReference type="RefSeq" id="XP_022095424.1"/>
    </source>
</evidence>
<keyword evidence="4" id="KW-0677">Repeat</keyword>
<keyword evidence="12" id="KW-1185">Reference proteome</keyword>
<comment type="similarity">
    <text evidence="7">Belongs to the CEP72 family.</text>
</comment>
<keyword evidence="2" id="KW-0963">Cytoplasm</keyword>
<feature type="region of interest" description="Disordered" evidence="10">
    <location>
        <begin position="344"/>
        <end position="391"/>
    </location>
</feature>
<dbReference type="PANTHER" id="PTHR23311">
    <property type="entry name" value="HEAT SHOCK REGULATED 2"/>
    <property type="match status" value="1"/>
</dbReference>
<evidence type="ECO:0000256" key="9">
    <source>
        <dbReference type="SAM" id="Coils"/>
    </source>
</evidence>
<evidence type="ECO:0000256" key="2">
    <source>
        <dbReference type="ARBA" id="ARBA00022490"/>
    </source>
</evidence>